<evidence type="ECO:0000256" key="4">
    <source>
        <dbReference type="ARBA" id="ARBA00022729"/>
    </source>
</evidence>
<gene>
    <name evidence="7" type="ORF">FVF75_12410</name>
</gene>
<keyword evidence="8" id="KW-1185">Reference proteome</keyword>
<dbReference type="EMBL" id="VSIY01000013">
    <property type="protein sequence ID" value="TYB80443.1"/>
    <property type="molecule type" value="Genomic_DNA"/>
</dbReference>
<dbReference type="GO" id="GO:0046872">
    <property type="term" value="F:metal ion binding"/>
    <property type="evidence" value="ECO:0007669"/>
    <property type="project" value="InterPro"/>
</dbReference>
<organism evidence="7 8">
    <name type="scientific">Maritimibacter fusiformis</name>
    <dbReference type="NCBI Taxonomy" id="2603819"/>
    <lineage>
        <taxon>Bacteria</taxon>
        <taxon>Pseudomonadati</taxon>
        <taxon>Pseudomonadota</taxon>
        <taxon>Alphaproteobacteria</taxon>
        <taxon>Rhodobacterales</taxon>
        <taxon>Roseobacteraceae</taxon>
        <taxon>Maritimibacter</taxon>
    </lineage>
</organism>
<protein>
    <recommendedName>
        <fullName evidence="2">High-affinity zinc uptake system protein ZnuA</fullName>
    </recommendedName>
</protein>
<dbReference type="RefSeq" id="WP_148378364.1">
    <property type="nucleotide sequence ID" value="NZ_VSIY01000013.1"/>
</dbReference>
<dbReference type="InterPro" id="IPR006127">
    <property type="entry name" value="ZnuA-like"/>
</dbReference>
<evidence type="ECO:0000256" key="3">
    <source>
        <dbReference type="ARBA" id="ARBA00022448"/>
    </source>
</evidence>
<dbReference type="InterPro" id="IPR050492">
    <property type="entry name" value="Bact_metal-bind_prot9"/>
</dbReference>
<proteinExistence type="inferred from homology"/>
<dbReference type="SUPFAM" id="SSF53807">
    <property type="entry name" value="Helical backbone' metal receptor"/>
    <property type="match status" value="1"/>
</dbReference>
<dbReference type="Pfam" id="PF01297">
    <property type="entry name" value="ZnuA"/>
    <property type="match status" value="1"/>
</dbReference>
<evidence type="ECO:0000313" key="8">
    <source>
        <dbReference type="Proteomes" id="UP000322080"/>
    </source>
</evidence>
<reference evidence="7 8" key="1">
    <citation type="submission" date="2019-08" db="EMBL/GenBank/DDBJ databases">
        <title>Identification of a novel species of the genus Boseongicola.</title>
        <authorList>
            <person name="Zhang X.-Q."/>
        </authorList>
    </citation>
    <scope>NUCLEOTIDE SEQUENCE [LARGE SCALE GENOMIC DNA]</scope>
    <source>
        <strain evidence="7 8">HY14</strain>
    </source>
</reference>
<comment type="caution">
    <text evidence="7">The sequence shown here is derived from an EMBL/GenBank/DDBJ whole genome shotgun (WGS) entry which is preliminary data.</text>
</comment>
<dbReference type="AlphaFoldDB" id="A0A5D0RGE0"/>
<dbReference type="PANTHER" id="PTHR42953:SF3">
    <property type="entry name" value="HIGH-AFFINITY ZINC UPTAKE SYSTEM PROTEIN ZNUA"/>
    <property type="match status" value="1"/>
</dbReference>
<evidence type="ECO:0000256" key="5">
    <source>
        <dbReference type="ARBA" id="ARBA00022906"/>
    </source>
</evidence>
<dbReference type="PANTHER" id="PTHR42953">
    <property type="entry name" value="HIGH-AFFINITY ZINC UPTAKE SYSTEM PROTEIN ZNUA-RELATED"/>
    <property type="match status" value="1"/>
</dbReference>
<dbReference type="Proteomes" id="UP000322080">
    <property type="component" value="Unassembled WGS sequence"/>
</dbReference>
<keyword evidence="5" id="KW-0406">Ion transport</keyword>
<feature type="signal peptide" evidence="6">
    <location>
        <begin position="1"/>
        <end position="20"/>
    </location>
</feature>
<evidence type="ECO:0000313" key="7">
    <source>
        <dbReference type="EMBL" id="TYB80443.1"/>
    </source>
</evidence>
<dbReference type="Gene3D" id="3.40.50.1980">
    <property type="entry name" value="Nitrogenase molybdenum iron protein domain"/>
    <property type="match status" value="2"/>
</dbReference>
<name>A0A5D0RGE0_9RHOB</name>
<evidence type="ECO:0000256" key="6">
    <source>
        <dbReference type="SAM" id="SignalP"/>
    </source>
</evidence>
<evidence type="ECO:0000256" key="2">
    <source>
        <dbReference type="ARBA" id="ARBA00015915"/>
    </source>
</evidence>
<keyword evidence="5" id="KW-0864">Zinc transport</keyword>
<sequence>MLRLIALLALLALLALPARADPPRVVADIAPVHSLLAQVMAGVAEPALLLDGSANPHDMQMRPSQARLLARADLVVWIGPALSPWLASALEGLSVADQIILLDAPQDAAHDDGDDDHHHGPDPHVWLSPANARAWVTLFADDLAARDPDNAAAYRANAARAEAALIDLEAAIAARLAPYQGAEIVTLHDAFGHFADSFGIEIAGTLRPSDATAPSVAATVALKALVAEHGVTCAFAEPGFDPDLLTAIAGETGLRTGTLDATGALQVPGPGHYAATLTALADELARCLGE</sequence>
<keyword evidence="3" id="KW-0813">Transport</keyword>
<evidence type="ECO:0000256" key="1">
    <source>
        <dbReference type="ARBA" id="ARBA00011028"/>
    </source>
</evidence>
<keyword evidence="4 6" id="KW-0732">Signal</keyword>
<keyword evidence="5" id="KW-0862">Zinc</keyword>
<dbReference type="GO" id="GO:0006829">
    <property type="term" value="P:zinc ion transport"/>
    <property type="evidence" value="ECO:0007669"/>
    <property type="project" value="UniProtKB-KW"/>
</dbReference>
<feature type="chain" id="PRO_5022925155" description="High-affinity zinc uptake system protein ZnuA" evidence="6">
    <location>
        <begin position="21"/>
        <end position="290"/>
    </location>
</feature>
<accession>A0A5D0RGE0</accession>
<comment type="similarity">
    <text evidence="1">Belongs to the bacterial solute-binding protein 9 family.</text>
</comment>